<dbReference type="GO" id="GO:0000105">
    <property type="term" value="P:L-histidine biosynthetic process"/>
    <property type="evidence" value="ECO:0007669"/>
    <property type="project" value="UniProtKB-UniRule"/>
</dbReference>
<gene>
    <name evidence="9" type="primary">hisC</name>
    <name evidence="12" type="ORF">SAMN04488054_11013</name>
</gene>
<keyword evidence="6 9" id="KW-0663">Pyridoxal phosphate</keyword>
<comment type="similarity">
    <text evidence="9">Belongs to the class-II pyridoxal-phosphate-dependent aminotransferase family. Histidinol-phosphate aminotransferase subfamily.</text>
</comment>
<dbReference type="GO" id="GO:0004400">
    <property type="term" value="F:histidinol-phosphate transaminase activity"/>
    <property type="evidence" value="ECO:0007669"/>
    <property type="project" value="UniProtKB-UniRule"/>
</dbReference>
<dbReference type="GO" id="GO:0030170">
    <property type="term" value="F:pyridoxal phosphate binding"/>
    <property type="evidence" value="ECO:0007669"/>
    <property type="project" value="InterPro"/>
</dbReference>
<evidence type="ECO:0000259" key="11">
    <source>
        <dbReference type="Pfam" id="PF00155"/>
    </source>
</evidence>
<dbReference type="InterPro" id="IPR015424">
    <property type="entry name" value="PyrdxlP-dep_Trfase"/>
</dbReference>
<keyword evidence="13" id="KW-1185">Reference proteome</keyword>
<evidence type="ECO:0000256" key="8">
    <source>
        <dbReference type="ARBA" id="ARBA00047481"/>
    </source>
</evidence>
<feature type="region of interest" description="Disordered" evidence="10">
    <location>
        <begin position="37"/>
        <end position="56"/>
    </location>
</feature>
<dbReference type="UniPathway" id="UPA00031">
    <property type="reaction ID" value="UER00012"/>
</dbReference>
<dbReference type="NCBIfam" id="TIGR01141">
    <property type="entry name" value="hisC"/>
    <property type="match status" value="1"/>
</dbReference>
<comment type="cofactor">
    <cofactor evidence="1 9">
        <name>pyridoxal 5'-phosphate</name>
        <dbReference type="ChEBI" id="CHEBI:597326"/>
    </cofactor>
</comment>
<proteinExistence type="inferred from homology"/>
<comment type="pathway">
    <text evidence="2 9">Amino-acid biosynthesis; L-histidine biosynthesis; L-histidine from 5-phospho-alpha-D-ribose 1-diphosphate: step 7/9.</text>
</comment>
<dbReference type="EC" id="2.6.1.9" evidence="9"/>
<name>A0A1I4M3C3_9BACI</name>
<evidence type="ECO:0000256" key="5">
    <source>
        <dbReference type="ARBA" id="ARBA00022679"/>
    </source>
</evidence>
<evidence type="ECO:0000256" key="2">
    <source>
        <dbReference type="ARBA" id="ARBA00005011"/>
    </source>
</evidence>
<evidence type="ECO:0000256" key="4">
    <source>
        <dbReference type="ARBA" id="ARBA00022576"/>
    </source>
</evidence>
<evidence type="ECO:0000313" key="13">
    <source>
        <dbReference type="Proteomes" id="UP000199668"/>
    </source>
</evidence>
<evidence type="ECO:0000256" key="10">
    <source>
        <dbReference type="SAM" id="MobiDB-lite"/>
    </source>
</evidence>
<keyword evidence="5 9" id="KW-0808">Transferase</keyword>
<evidence type="ECO:0000256" key="7">
    <source>
        <dbReference type="ARBA" id="ARBA00023102"/>
    </source>
</evidence>
<keyword evidence="9" id="KW-0028">Amino-acid biosynthesis</keyword>
<protein>
    <recommendedName>
        <fullName evidence="9">Histidinol-phosphate aminotransferase</fullName>
        <ecNumber evidence="9">2.6.1.9</ecNumber>
    </recommendedName>
    <alternativeName>
        <fullName evidence="9">Imidazole acetol-phosphate transaminase</fullName>
    </alternativeName>
</protein>
<feature type="domain" description="Aminotransferase class I/classII large" evidence="11">
    <location>
        <begin position="33"/>
        <end position="357"/>
    </location>
</feature>
<dbReference type="Pfam" id="PF00155">
    <property type="entry name" value="Aminotran_1_2"/>
    <property type="match status" value="1"/>
</dbReference>
<dbReference type="HAMAP" id="MF_01023">
    <property type="entry name" value="HisC_aminotrans_2"/>
    <property type="match status" value="1"/>
</dbReference>
<accession>A0A1I4M3C3</accession>
<dbReference type="SUPFAM" id="SSF53383">
    <property type="entry name" value="PLP-dependent transferases"/>
    <property type="match status" value="1"/>
</dbReference>
<evidence type="ECO:0000256" key="6">
    <source>
        <dbReference type="ARBA" id="ARBA00022898"/>
    </source>
</evidence>
<evidence type="ECO:0000256" key="1">
    <source>
        <dbReference type="ARBA" id="ARBA00001933"/>
    </source>
</evidence>
<keyword evidence="4 9" id="KW-0032">Aminotransferase</keyword>
<feature type="modified residue" description="N6-(pyridoxal phosphate)lysine" evidence="9">
    <location>
        <position position="224"/>
    </location>
</feature>
<dbReference type="STRING" id="266892.SAMN04488054_11013"/>
<dbReference type="PANTHER" id="PTHR43643">
    <property type="entry name" value="HISTIDINOL-PHOSPHATE AMINOTRANSFERASE 2"/>
    <property type="match status" value="1"/>
</dbReference>
<evidence type="ECO:0000256" key="9">
    <source>
        <dbReference type="HAMAP-Rule" id="MF_01023"/>
    </source>
</evidence>
<dbReference type="PROSITE" id="PS00599">
    <property type="entry name" value="AA_TRANSFER_CLASS_2"/>
    <property type="match status" value="1"/>
</dbReference>
<dbReference type="Gene3D" id="3.90.1150.10">
    <property type="entry name" value="Aspartate Aminotransferase, domain 1"/>
    <property type="match status" value="1"/>
</dbReference>
<dbReference type="Proteomes" id="UP000199668">
    <property type="component" value="Unassembled WGS sequence"/>
</dbReference>
<dbReference type="InterPro" id="IPR015421">
    <property type="entry name" value="PyrdxlP-dep_Trfase_major"/>
</dbReference>
<comment type="subunit">
    <text evidence="3 9">Homodimer.</text>
</comment>
<comment type="catalytic activity">
    <reaction evidence="8 9">
        <text>L-histidinol phosphate + 2-oxoglutarate = 3-(imidazol-4-yl)-2-oxopropyl phosphate + L-glutamate</text>
        <dbReference type="Rhea" id="RHEA:23744"/>
        <dbReference type="ChEBI" id="CHEBI:16810"/>
        <dbReference type="ChEBI" id="CHEBI:29985"/>
        <dbReference type="ChEBI" id="CHEBI:57766"/>
        <dbReference type="ChEBI" id="CHEBI:57980"/>
        <dbReference type="EC" id="2.6.1.9"/>
    </reaction>
</comment>
<dbReference type="InterPro" id="IPR001917">
    <property type="entry name" value="Aminotrans_II_pyridoxalP_BS"/>
</dbReference>
<dbReference type="PANTHER" id="PTHR43643:SF3">
    <property type="entry name" value="HISTIDINOL-PHOSPHATE AMINOTRANSFERASE"/>
    <property type="match status" value="1"/>
</dbReference>
<dbReference type="InterPro" id="IPR015422">
    <property type="entry name" value="PyrdxlP-dep_Trfase_small"/>
</dbReference>
<sequence length="370" mass="40740">MTMKVKTQIIGMEPYKPGKPMEEVKQELGLSEVHKLASNENPYGPSPAAAEAAAEAAGHPEIYPDGYAAELRSQTAAHLNIDPSQLVFGAGSDEVILMLCRALLTPETNTVMASPTFSQYKHNAVVEGAEIREVPLKNGYHDLPAMLDQVDENTRIIWVCNPNNPTGTYTTKEEFESFLEQVPSDVLVVSDEAYIEYVTAPDYPDTLSLLNDYPNLMVLRTFSKAYGLASLRVGYGAGSTELVQALDPIRPPFNTTTIAQKAAAAALKDQEYVESCRRENREALDEFERFCESHGLSYLPSQTNFLLINTGIPGNRMFDSLLRKGFIVRSGESLGFPDSIRVTAGTKEQNQLFLKALDESLSENSTLSEQ</sequence>
<dbReference type="CDD" id="cd00609">
    <property type="entry name" value="AAT_like"/>
    <property type="match status" value="1"/>
</dbReference>
<organism evidence="12 13">
    <name type="scientific">Salibacterium qingdaonense</name>
    <dbReference type="NCBI Taxonomy" id="266892"/>
    <lineage>
        <taxon>Bacteria</taxon>
        <taxon>Bacillati</taxon>
        <taxon>Bacillota</taxon>
        <taxon>Bacilli</taxon>
        <taxon>Bacillales</taxon>
        <taxon>Bacillaceae</taxon>
    </lineage>
</organism>
<dbReference type="InterPro" id="IPR004839">
    <property type="entry name" value="Aminotransferase_I/II_large"/>
</dbReference>
<keyword evidence="7 9" id="KW-0368">Histidine biosynthesis</keyword>
<dbReference type="InterPro" id="IPR050106">
    <property type="entry name" value="HistidinolP_aminotransfase"/>
</dbReference>
<dbReference type="Gene3D" id="3.40.640.10">
    <property type="entry name" value="Type I PLP-dependent aspartate aminotransferase-like (Major domain)"/>
    <property type="match status" value="1"/>
</dbReference>
<dbReference type="AlphaFoldDB" id="A0A1I4M3C3"/>
<reference evidence="12 13" key="1">
    <citation type="submission" date="2016-10" db="EMBL/GenBank/DDBJ databases">
        <authorList>
            <person name="de Groot N.N."/>
        </authorList>
    </citation>
    <scope>NUCLEOTIDE SEQUENCE [LARGE SCALE GENOMIC DNA]</scope>
    <source>
        <strain evidence="12 13">CGMCC 1.6134</strain>
    </source>
</reference>
<dbReference type="InterPro" id="IPR005861">
    <property type="entry name" value="HisP_aminotrans"/>
</dbReference>
<dbReference type="EMBL" id="FOTY01000010">
    <property type="protein sequence ID" value="SFL97689.1"/>
    <property type="molecule type" value="Genomic_DNA"/>
</dbReference>
<evidence type="ECO:0000256" key="3">
    <source>
        <dbReference type="ARBA" id="ARBA00011738"/>
    </source>
</evidence>
<evidence type="ECO:0000313" key="12">
    <source>
        <dbReference type="EMBL" id="SFL97689.1"/>
    </source>
</evidence>